<gene>
    <name evidence="2" type="ORF">UFOPK3564_04137</name>
</gene>
<dbReference type="PRINTS" id="PR01438">
    <property type="entry name" value="UNVRSLSTRESS"/>
</dbReference>
<feature type="domain" description="UspA" evidence="1">
    <location>
        <begin position="14"/>
        <end position="156"/>
    </location>
</feature>
<dbReference type="SUPFAM" id="SSF52402">
    <property type="entry name" value="Adenine nucleotide alpha hydrolases-like"/>
    <property type="match status" value="1"/>
</dbReference>
<reference evidence="2" key="1">
    <citation type="submission" date="2020-05" db="EMBL/GenBank/DDBJ databases">
        <authorList>
            <person name="Chiriac C."/>
            <person name="Salcher M."/>
            <person name="Ghai R."/>
            <person name="Kavagutti S V."/>
        </authorList>
    </citation>
    <scope>NUCLEOTIDE SEQUENCE</scope>
</reference>
<dbReference type="EMBL" id="CAFBMK010000510">
    <property type="protein sequence ID" value="CAB4962221.1"/>
    <property type="molecule type" value="Genomic_DNA"/>
</dbReference>
<name>A0A6J7L2H7_9ZZZZ</name>
<dbReference type="Pfam" id="PF00582">
    <property type="entry name" value="Usp"/>
    <property type="match status" value="1"/>
</dbReference>
<dbReference type="PANTHER" id="PTHR31964:SF113">
    <property type="entry name" value="USPA DOMAIN-CONTAINING PROTEIN"/>
    <property type="match status" value="1"/>
</dbReference>
<dbReference type="InterPro" id="IPR014729">
    <property type="entry name" value="Rossmann-like_a/b/a_fold"/>
</dbReference>
<proteinExistence type="predicted"/>
<dbReference type="InterPro" id="IPR006015">
    <property type="entry name" value="Universal_stress_UspA"/>
</dbReference>
<sequence>MAVPGTPDPFDGVVLIAYDGSANADHAIDVAGELLGGGPAEVVHAWEPVSSAAVRSAIYAIAYDDSGEMLARERALADEVAEAGVARARAAGFDATGGARSGSGPLWQTIVERAEELRPRLIVMGTRGLTGVRSALAGSVSHHVASHADVPVLTVPLGDEPPKSPA</sequence>
<evidence type="ECO:0000259" key="1">
    <source>
        <dbReference type="Pfam" id="PF00582"/>
    </source>
</evidence>
<protein>
    <submittedName>
        <fullName evidence="2">Unannotated protein</fullName>
    </submittedName>
</protein>
<dbReference type="AlphaFoldDB" id="A0A6J7L2H7"/>
<dbReference type="Gene3D" id="3.40.50.620">
    <property type="entry name" value="HUPs"/>
    <property type="match status" value="1"/>
</dbReference>
<dbReference type="CDD" id="cd23659">
    <property type="entry name" value="USP_At3g01520-like"/>
    <property type="match status" value="1"/>
</dbReference>
<evidence type="ECO:0000313" key="2">
    <source>
        <dbReference type="EMBL" id="CAB4962221.1"/>
    </source>
</evidence>
<accession>A0A6J7L2H7</accession>
<dbReference type="InterPro" id="IPR006016">
    <property type="entry name" value="UspA"/>
</dbReference>
<organism evidence="2">
    <name type="scientific">freshwater metagenome</name>
    <dbReference type="NCBI Taxonomy" id="449393"/>
    <lineage>
        <taxon>unclassified sequences</taxon>
        <taxon>metagenomes</taxon>
        <taxon>ecological metagenomes</taxon>
    </lineage>
</organism>
<dbReference type="PANTHER" id="PTHR31964">
    <property type="entry name" value="ADENINE NUCLEOTIDE ALPHA HYDROLASES-LIKE SUPERFAMILY PROTEIN"/>
    <property type="match status" value="1"/>
</dbReference>